<organism evidence="1 2">
    <name type="scientific">Corynebacterium evansiae</name>
    <dbReference type="NCBI Taxonomy" id="2913499"/>
    <lineage>
        <taxon>Bacteria</taxon>
        <taxon>Bacillati</taxon>
        <taxon>Actinomycetota</taxon>
        <taxon>Actinomycetes</taxon>
        <taxon>Mycobacteriales</taxon>
        <taxon>Corynebacteriaceae</taxon>
        <taxon>Corynebacterium</taxon>
    </lineage>
</organism>
<reference evidence="1" key="1">
    <citation type="submission" date="2022-02" db="EMBL/GenBank/DDBJ databases">
        <title>Corynebacterium sp. from urogenital microbiome.</title>
        <authorList>
            <person name="Cappelli E.A."/>
            <person name="Ribeiro T.G."/>
            <person name="Peixe L."/>
        </authorList>
    </citation>
    <scope>NUCLEOTIDE SEQUENCE</scope>
    <source>
        <strain evidence="1">C8Ua_174</strain>
    </source>
</reference>
<keyword evidence="2" id="KW-1185">Reference proteome</keyword>
<dbReference type="SUPFAM" id="SSF82771">
    <property type="entry name" value="GIY-YIG endonuclease"/>
    <property type="match status" value="1"/>
</dbReference>
<proteinExistence type="predicted"/>
<dbReference type="AlphaFoldDB" id="A0A9X3RH17"/>
<dbReference type="InterPro" id="IPR035901">
    <property type="entry name" value="GIY-YIG_endonuc_sf"/>
</dbReference>
<dbReference type="RefSeq" id="WP_269944903.1">
    <property type="nucleotide sequence ID" value="NZ_JAKMUT010000011.1"/>
</dbReference>
<name>A0A9X3RH17_9CORY</name>
<dbReference type="CDD" id="cd00719">
    <property type="entry name" value="GIY-YIG_SF"/>
    <property type="match status" value="1"/>
</dbReference>
<dbReference type="EMBL" id="JAKMUT010000011">
    <property type="protein sequence ID" value="MCZ9290466.1"/>
    <property type="molecule type" value="Genomic_DNA"/>
</dbReference>
<comment type="caution">
    <text evidence="1">The sequence shown here is derived from an EMBL/GenBank/DDBJ whole genome shotgun (WGS) entry which is preliminary data.</text>
</comment>
<gene>
    <name evidence="1" type="ORF">L8V00_09675</name>
</gene>
<protein>
    <submittedName>
        <fullName evidence="1">GIY-YIG nuclease family protein</fullName>
    </submittedName>
</protein>
<sequence>MELPQGRLLDVSDMDSLASCFAGGQSRCGVYRIRFSNGDAYCGQTKDMVTRFNKHHRTYDDIVAVEFFPMPEKDLNEAERALISESERDTSLRNVMLTGRPRGEGDAMFVSVEGKTIKLPWDKERAKGAATSLEEATDKKFLQLLSHPEIDLIRFVLGWYIAETIPDAAASSRQLWTVSCMPSTSRTKTQQRLLTLSCGNLEVLYIIASRTLDVKDDDYFVEVVINTSLDEEPEKFFDPEAKAFSRWLVENGRYQAEEVTRFVFPLQNLALVLAKEIEFPQYKNFLAAAYELNVRLMRRGSTMYSRFHHERLAELFIAEAAIWDADRTRAAE</sequence>
<evidence type="ECO:0000313" key="1">
    <source>
        <dbReference type="EMBL" id="MCZ9290466.1"/>
    </source>
</evidence>
<accession>A0A9X3RH17</accession>
<dbReference type="Proteomes" id="UP001146469">
    <property type="component" value="Unassembled WGS sequence"/>
</dbReference>
<evidence type="ECO:0000313" key="2">
    <source>
        <dbReference type="Proteomes" id="UP001146469"/>
    </source>
</evidence>